<dbReference type="Pfam" id="PF20148">
    <property type="entry name" value="DUF6531"/>
    <property type="match status" value="1"/>
</dbReference>
<sequence length="2483" mass="270482">MNFKDLYRLRGKAARAVVSCLLVMVLLVTSMPVFPGMEVRKAQASTNLRIEPSEINIDKGEKTVISFSFSAADNGQAQHATKINLSTPSINGGPPVLGELIASGVYPTKNAQGEYIVHEVEWDGKIGGVPLPEGRYYIAVSPADYDGRGVYYGQIGSFEIINNTQPKPPASITVEAGPSGSTTVKGTSETGSTVSVELRDASGSLLRKHENITVNRQGQWSQAITLNAGQRVQIAARAHQGGLASSYSELQEAMRYSVPGFPVTWRAFAAYYYKLDSEEAVTAKIGEIAAWNGLQAANADASISGASSLLLVNPAVSRPLEQSDLSQFTKEAIRKRLRIVNPSWSDQIEPARGDFAYATDELTLQALLPLSFGLTYLSRDPYMGALGLGWHHSYEWRLTSIEGKRELMLPDGSRFEFVPLSGGAYLTPRGTDLTLQQNGAGHVMQTLQGTSYHFNAGGLLTSIQDINGNRIDLSYQEEQLQQVSTAGVSFSLAYDSNGKLVSVTDHTGRELGFGYDAAGNMVSFTDVDGAVTQFTYDGSHHVISVTDPAQTAVMSVTYDEHQRVTGLTDYYGSTETVNYSGKVAPVERGEEEGEGPTGPVAIDPQNGRDIPESDEVILSGTMHNLRNAPPYKIVPGLQPVITAYLSGLSAGIAAKIEAFKASAGSGSVSDVAAINQQIASSSGSGPVIIRAGYLNVEDSVTFGSSGKPVILIAEGINTNKEITVSIYGNLILEQGLNANTKLNLNAHKVGGEYGNVWAKGTIHLNNDSAVKVDDTLYAGNLTYNSGQLTVDAQTLIVEGNLSINTKVIMNIAKEMTLGGIISNNQIAELTIAGGDLFVRDNVNVNNQLSVTTGGVFAIGGDMTPNQTPGVLTGVGNGKTILIYPENVVNTASGAGTLTTASAVNYSLAAVMPGVSATLQTSGETKRKDALNHETTYVWGDRFLLSELQQPDGSLWKYDYDDANRLVAVTDGNGYRSKAAYDQRGNKVQTIDGSGASTVIRYNSLNRPVEVVDALGHATAYNYDAVGNLIGGKDALGQTWTTLRDSRGIPIQTTDERGETTYFTNDSAGFLQAIKDPAGYVMELSRDSLNRVTVTRDSEGMISEITYDAKGRVQVQADALRQTMEMAFDGNGNMLTFKDEAGSQTSYGYDVFRITSMTDALGNRSAMAYDAVGNLVEETDANGGVTRYKYDGMGRIIESTDPEGNSTSYTYDANGNLVAYKDALGNTTRYTYNHLGQILTMTDSLGSVTQYRYNANGLLTKETNALGNSTWYDYDKLGRLIIQTDALGYKTKYSYDATGNLVTTTLPNGTNWITKYDARGYEAGTIDTLLRETFLVRDGRGRMTEYKDAAGSITRYQYDALDRTTVVQNALGHSTSYSYNALGQVAEIVDANQQSTKFDYDALGQLIGVTDAAGNTTSYNYDAMGNLLTKTNALGAVTSYRYNQRGLVESTVNPLMETTAMTYDGNGNLKTVVAPDGSTTNYSYDRVERLIGVAYSDGQQARYSYDLIGRRITMEDGNGQTRYNYDALNRLTEVIDPRGQNIRYEWTVMGQRSRIIYPDNTSVNYTYDRAGQINKLIDGQQQTTEYYYDAAGRVIKKSLPYGAESNYTYDAIGQLLAIEHRNGNGQLLEQLQYAYDPAGNVVRKERQEQGSDEDRPFDSAKPADIEDYTYDALNRLIQVQQMNGSTTQYSYDAAGNRLKKTQTVQGVPEIENYTYDLANKLIRWEKGTDYRDYTYDLRGNLLQVEGVDQAATSLRIGIRSLMMNKGVADDVYGSADLMVPDLFGDSAGVLGTPDTAVTRGALAQNNFAPSSLPGFDFDPLANIAPDQVAVTDQVYEPDLDLQRNLFGASAAALAGPRVLETYSWDAANRLVSHINPSGDKTVYRYDGDNNRVYMGVTIGSGNIQDSYLLGHPAGPRIGWEPQYKKQQSEIYFTNDITTSLPQPLLATDASGTKWKQSYVYGAGEERISMSYLPSADTSNNWEPTPGASGAAGNTASETLFYLDDALGSPLALLNRDGQVAARYHYDAFGIPVQPEKFDLNYPGPDNLFGYTGLGYDFNSGLSYARARYFDSGIGRFVSQDTYEGNISDPQTLNLYAYVVNNPLRYVDPSGYMHVHGAGGGGGAITKDITKLTLAEVNQLYSERWKWFDAEAQGFYIAQNYYLLWYYGTEAYDRLDDSYLSHTTYVINELNSLRKKGTDLSKLTVAEIDKMSFDVSSTGFKADMVVVGAFGLSSYTSLTKGAKGTTGTKGKAAIGCNCFIAGTKVLTDEGEKNIEDIEVGDKVLAKSEFDENGELAYKEVTALYTNYRNDIIKLYIGDLLIETTDNHPFWVEGRGWVFADELKAGDKLQKADGSNLTIDRVEFTLLDEPVMVYNFTVEDFHTYYVTDLGIWVHNTNCWGKFSADDLKKLGQADQKDIKRITGNADDAFGFFKEQVSSYKEVSPGVFVGKDANGVTFTYRASSKSGPPTIDVNGISGVRKIKFLED</sequence>
<dbReference type="Gene3D" id="2.180.10.10">
    <property type="entry name" value="RHS repeat-associated core"/>
    <property type="match status" value="6"/>
</dbReference>
<dbReference type="InterPro" id="IPR030934">
    <property type="entry name" value="Intein_C"/>
</dbReference>
<dbReference type="RefSeq" id="WP_283926263.1">
    <property type="nucleotide sequence ID" value="NZ_CP126084.1"/>
</dbReference>
<dbReference type="SUPFAM" id="SSF51294">
    <property type="entry name" value="Hedgehog/intein (Hint) domain"/>
    <property type="match status" value="1"/>
</dbReference>
<dbReference type="NCBIfam" id="TIGR01643">
    <property type="entry name" value="YD_repeat_2x"/>
    <property type="match status" value="14"/>
</dbReference>
<dbReference type="GO" id="GO:0016539">
    <property type="term" value="P:intein-mediated protein splicing"/>
    <property type="evidence" value="ECO:0007669"/>
    <property type="project" value="InterPro"/>
</dbReference>
<dbReference type="NCBIfam" id="TIGR03696">
    <property type="entry name" value="Rhs_assc_core"/>
    <property type="match status" value="1"/>
</dbReference>
<gene>
    <name evidence="4" type="ORF">QNH46_23465</name>
</gene>
<organism evidence="4 5">
    <name type="scientific">Paenibacillus woosongensis</name>
    <dbReference type="NCBI Taxonomy" id="307580"/>
    <lineage>
        <taxon>Bacteria</taxon>
        <taxon>Bacillati</taxon>
        <taxon>Bacillota</taxon>
        <taxon>Bacilli</taxon>
        <taxon>Bacillales</taxon>
        <taxon>Paenibacillaceae</taxon>
        <taxon>Paenibacillus</taxon>
    </lineage>
</organism>
<dbReference type="InterPro" id="IPR022385">
    <property type="entry name" value="Rhs_assc_core"/>
</dbReference>
<evidence type="ECO:0000256" key="1">
    <source>
        <dbReference type="ARBA" id="ARBA00022737"/>
    </source>
</evidence>
<dbReference type="Pfam" id="PF05593">
    <property type="entry name" value="RHS_repeat"/>
    <property type="match status" value="9"/>
</dbReference>
<protein>
    <submittedName>
        <fullName evidence="4">Polymorphic toxin-type HINT domain-containing protein</fullName>
    </submittedName>
</protein>
<dbReference type="InterPro" id="IPR050708">
    <property type="entry name" value="T6SS_VgrG/RHS"/>
</dbReference>
<dbReference type="PROSITE" id="PS50817">
    <property type="entry name" value="INTEIN_N_TER"/>
    <property type="match status" value="1"/>
</dbReference>
<evidence type="ECO:0000259" key="3">
    <source>
        <dbReference type="SMART" id="SM00306"/>
    </source>
</evidence>
<dbReference type="InterPro" id="IPR006141">
    <property type="entry name" value="Intein_N"/>
</dbReference>
<dbReference type="KEGG" id="pwn:QNH46_23465"/>
<dbReference type="InterPro" id="IPR031325">
    <property type="entry name" value="RHS_repeat"/>
</dbReference>
<feature type="domain" description="Hint" evidence="3">
    <location>
        <begin position="2254"/>
        <end position="2350"/>
    </location>
</feature>
<dbReference type="InterPro" id="IPR036844">
    <property type="entry name" value="Hint_dom_sf"/>
</dbReference>
<name>A0AA95L0X6_9BACL</name>
<accession>A0AA95L0X6</accession>
<dbReference type="InterPro" id="IPR056823">
    <property type="entry name" value="TEN-like_YD-shell"/>
</dbReference>
<dbReference type="InterPro" id="IPR045351">
    <property type="entry name" value="DUF6531"/>
</dbReference>
<dbReference type="SMART" id="SM00306">
    <property type="entry name" value="HintN"/>
    <property type="match status" value="1"/>
</dbReference>
<dbReference type="PANTHER" id="PTHR32305:SF15">
    <property type="entry name" value="PROTEIN RHSA-RELATED"/>
    <property type="match status" value="1"/>
</dbReference>
<feature type="region of interest" description="Disordered" evidence="2">
    <location>
        <begin position="587"/>
        <end position="608"/>
    </location>
</feature>
<reference evidence="4" key="1">
    <citation type="submission" date="2023-05" db="EMBL/GenBank/DDBJ databases">
        <title>Comparative genomics of Bacillaceae isolates and their secondary metabolite potential.</title>
        <authorList>
            <person name="Song L."/>
            <person name="Nielsen L.J."/>
            <person name="Mohite O."/>
            <person name="Xu X."/>
            <person name="Weber T."/>
            <person name="Kovacs A.T."/>
        </authorList>
    </citation>
    <scope>NUCLEOTIDE SEQUENCE</scope>
    <source>
        <strain evidence="4">B2_4</strain>
    </source>
</reference>
<dbReference type="PROSITE" id="PS50818">
    <property type="entry name" value="INTEIN_C_TER"/>
    <property type="match status" value="1"/>
</dbReference>
<dbReference type="Proteomes" id="UP001177943">
    <property type="component" value="Chromosome"/>
</dbReference>
<dbReference type="CDD" id="cd00081">
    <property type="entry name" value="Hint"/>
    <property type="match status" value="1"/>
</dbReference>
<dbReference type="Gene3D" id="2.170.16.10">
    <property type="entry name" value="Hedgehog/Intein (Hint) domain"/>
    <property type="match status" value="1"/>
</dbReference>
<proteinExistence type="predicted"/>
<dbReference type="InterPro" id="IPR006530">
    <property type="entry name" value="YD"/>
</dbReference>
<dbReference type="InterPro" id="IPR003587">
    <property type="entry name" value="Hint_dom_N"/>
</dbReference>
<evidence type="ECO:0000313" key="4">
    <source>
        <dbReference type="EMBL" id="WHX48969.1"/>
    </source>
</evidence>
<dbReference type="Pfam" id="PF07591">
    <property type="entry name" value="PT-HINT"/>
    <property type="match status" value="1"/>
</dbReference>
<keyword evidence="1" id="KW-0677">Repeat</keyword>
<dbReference type="EMBL" id="CP126084">
    <property type="protein sequence ID" value="WHX48969.1"/>
    <property type="molecule type" value="Genomic_DNA"/>
</dbReference>
<feature type="region of interest" description="Disordered" evidence="2">
    <location>
        <begin position="1642"/>
        <end position="1661"/>
    </location>
</feature>
<evidence type="ECO:0000256" key="2">
    <source>
        <dbReference type="SAM" id="MobiDB-lite"/>
    </source>
</evidence>
<evidence type="ECO:0000313" key="5">
    <source>
        <dbReference type="Proteomes" id="UP001177943"/>
    </source>
</evidence>
<dbReference type="PANTHER" id="PTHR32305">
    <property type="match status" value="1"/>
</dbReference>
<dbReference type="Pfam" id="PF25023">
    <property type="entry name" value="TEN_YD-shell"/>
    <property type="match status" value="2"/>
</dbReference>